<keyword evidence="1" id="KW-0611">Plant defense</keyword>
<comment type="caution">
    <text evidence="2">The sequence shown here is derived from an EMBL/GenBank/DDBJ whole genome shotgun (WGS) entry which is preliminary data.</text>
</comment>
<dbReference type="SUPFAM" id="SSF52058">
    <property type="entry name" value="L domain-like"/>
    <property type="match status" value="1"/>
</dbReference>
<proteinExistence type="predicted"/>
<evidence type="ECO:0000313" key="2">
    <source>
        <dbReference type="EMBL" id="KAH7514974.1"/>
    </source>
</evidence>
<gene>
    <name evidence="2" type="ORF">FEM48_Zijuj11G0147100</name>
</gene>
<organism evidence="2 3">
    <name type="scientific">Ziziphus jujuba var. spinosa</name>
    <dbReference type="NCBI Taxonomy" id="714518"/>
    <lineage>
        <taxon>Eukaryota</taxon>
        <taxon>Viridiplantae</taxon>
        <taxon>Streptophyta</taxon>
        <taxon>Embryophyta</taxon>
        <taxon>Tracheophyta</taxon>
        <taxon>Spermatophyta</taxon>
        <taxon>Magnoliopsida</taxon>
        <taxon>eudicotyledons</taxon>
        <taxon>Gunneridae</taxon>
        <taxon>Pentapetalae</taxon>
        <taxon>rosids</taxon>
        <taxon>fabids</taxon>
        <taxon>Rosales</taxon>
        <taxon>Rhamnaceae</taxon>
        <taxon>Paliureae</taxon>
        <taxon>Ziziphus</taxon>
    </lineage>
</organism>
<name>A0A978UJJ3_ZIZJJ</name>
<evidence type="ECO:0000256" key="1">
    <source>
        <dbReference type="ARBA" id="ARBA00022821"/>
    </source>
</evidence>
<dbReference type="InterPro" id="IPR032675">
    <property type="entry name" value="LRR_dom_sf"/>
</dbReference>
<sequence>MSIFSFTCMFPNSHHNLSSLQYLSLSGYGYSNQDEDDNSHNLTVHPTTLSEALQHLPSLQLNIYQIPNLSLLPDWLGNFTSLYSLSVRVCPKVSSPPRSTQNLANLKDLQIS</sequence>
<dbReference type="GO" id="GO:0006952">
    <property type="term" value="P:defense response"/>
    <property type="evidence" value="ECO:0007669"/>
    <property type="project" value="UniProtKB-KW"/>
</dbReference>
<dbReference type="PANTHER" id="PTHR36766">
    <property type="entry name" value="PLANT BROAD-SPECTRUM MILDEW RESISTANCE PROTEIN RPW8"/>
    <property type="match status" value="1"/>
</dbReference>
<dbReference type="Gene3D" id="3.80.10.10">
    <property type="entry name" value="Ribonuclease Inhibitor"/>
    <property type="match status" value="1"/>
</dbReference>
<dbReference type="AlphaFoldDB" id="A0A978UJJ3"/>
<reference evidence="2" key="1">
    <citation type="journal article" date="2021" name="Front. Plant Sci.">
        <title>Chromosome-Scale Genome Assembly for Chinese Sour Jujube and Insights Into Its Genome Evolution and Domestication Signature.</title>
        <authorList>
            <person name="Shen L.-Y."/>
            <person name="Luo H."/>
            <person name="Wang X.-L."/>
            <person name="Wang X.-M."/>
            <person name="Qiu X.-J."/>
            <person name="Liu H."/>
            <person name="Zhou S.-S."/>
            <person name="Jia K.-H."/>
            <person name="Nie S."/>
            <person name="Bao Y.-T."/>
            <person name="Zhang R.-G."/>
            <person name="Yun Q.-Z."/>
            <person name="Chai Y.-H."/>
            <person name="Lu J.-Y."/>
            <person name="Li Y."/>
            <person name="Zhao S.-W."/>
            <person name="Mao J.-F."/>
            <person name="Jia S.-G."/>
            <person name="Mao Y.-M."/>
        </authorList>
    </citation>
    <scope>NUCLEOTIDE SEQUENCE</scope>
    <source>
        <strain evidence="2">AT0</strain>
        <tissue evidence="2">Leaf</tissue>
    </source>
</reference>
<dbReference type="EMBL" id="JAEACU010000011">
    <property type="protein sequence ID" value="KAH7514974.1"/>
    <property type="molecule type" value="Genomic_DNA"/>
</dbReference>
<evidence type="ECO:0000313" key="3">
    <source>
        <dbReference type="Proteomes" id="UP000813462"/>
    </source>
</evidence>
<dbReference type="PANTHER" id="PTHR36766:SF40">
    <property type="entry name" value="DISEASE RESISTANCE PROTEIN RGA3"/>
    <property type="match status" value="1"/>
</dbReference>
<dbReference type="Proteomes" id="UP000813462">
    <property type="component" value="Unassembled WGS sequence"/>
</dbReference>
<accession>A0A978UJJ3</accession>
<protein>
    <submittedName>
        <fullName evidence="2">Uncharacterized protein</fullName>
    </submittedName>
</protein>